<reference evidence="1 2" key="1">
    <citation type="journal article" date="2021" name="Elife">
        <title>Chloroplast acquisition without the gene transfer in kleptoplastic sea slugs, Plakobranchus ocellatus.</title>
        <authorList>
            <person name="Maeda T."/>
            <person name="Takahashi S."/>
            <person name="Yoshida T."/>
            <person name="Shimamura S."/>
            <person name="Takaki Y."/>
            <person name="Nagai Y."/>
            <person name="Toyoda A."/>
            <person name="Suzuki Y."/>
            <person name="Arimoto A."/>
            <person name="Ishii H."/>
            <person name="Satoh N."/>
            <person name="Nishiyama T."/>
            <person name="Hasebe M."/>
            <person name="Maruyama T."/>
            <person name="Minagawa J."/>
            <person name="Obokata J."/>
            <person name="Shigenobu S."/>
        </authorList>
    </citation>
    <scope>NUCLEOTIDE SEQUENCE [LARGE SCALE GENOMIC DNA]</scope>
</reference>
<name>A0AAV4DJJ6_9GAST</name>
<comment type="caution">
    <text evidence="1">The sequence shown here is derived from an EMBL/GenBank/DDBJ whole genome shotgun (WGS) entry which is preliminary data.</text>
</comment>
<dbReference type="AlphaFoldDB" id="A0AAV4DJJ6"/>
<protein>
    <submittedName>
        <fullName evidence="1">Collagen alpha-5(Vi) chain</fullName>
    </submittedName>
</protein>
<evidence type="ECO:0000313" key="2">
    <source>
        <dbReference type="Proteomes" id="UP000735302"/>
    </source>
</evidence>
<sequence length="80" mass="9131">MSFRDFCEYYGYLSLRPKSVADAYTECKRLAPAWNWTYIPVSSLGVLRDEGHPLGKNMNSVSLFGKLVTFAAIYRGLSWD</sequence>
<organism evidence="1 2">
    <name type="scientific">Plakobranchus ocellatus</name>
    <dbReference type="NCBI Taxonomy" id="259542"/>
    <lineage>
        <taxon>Eukaryota</taxon>
        <taxon>Metazoa</taxon>
        <taxon>Spiralia</taxon>
        <taxon>Lophotrochozoa</taxon>
        <taxon>Mollusca</taxon>
        <taxon>Gastropoda</taxon>
        <taxon>Heterobranchia</taxon>
        <taxon>Euthyneura</taxon>
        <taxon>Panpulmonata</taxon>
        <taxon>Sacoglossa</taxon>
        <taxon>Placobranchoidea</taxon>
        <taxon>Plakobranchidae</taxon>
        <taxon>Plakobranchus</taxon>
    </lineage>
</organism>
<dbReference type="GO" id="GO:0005581">
    <property type="term" value="C:collagen trimer"/>
    <property type="evidence" value="ECO:0007669"/>
    <property type="project" value="UniProtKB-KW"/>
</dbReference>
<evidence type="ECO:0000313" key="1">
    <source>
        <dbReference type="EMBL" id="GFO44364.1"/>
    </source>
</evidence>
<accession>A0AAV4DJJ6</accession>
<keyword evidence="2" id="KW-1185">Reference proteome</keyword>
<proteinExistence type="predicted"/>
<dbReference type="Proteomes" id="UP000735302">
    <property type="component" value="Unassembled WGS sequence"/>
</dbReference>
<gene>
    <name evidence="1" type="ORF">PoB_007086900</name>
</gene>
<dbReference type="EMBL" id="BLXT01007949">
    <property type="protein sequence ID" value="GFO44364.1"/>
    <property type="molecule type" value="Genomic_DNA"/>
</dbReference>
<keyword evidence="1" id="KW-0176">Collagen</keyword>